<dbReference type="SUPFAM" id="SSF54637">
    <property type="entry name" value="Thioesterase/thiol ester dehydrase-isomerase"/>
    <property type="match status" value="2"/>
</dbReference>
<dbReference type="GO" id="GO:0047617">
    <property type="term" value="F:fatty acyl-CoA hydrolase activity"/>
    <property type="evidence" value="ECO:0007669"/>
    <property type="project" value="TreeGrafter"/>
</dbReference>
<comment type="caution">
    <text evidence="7">The sequence shown here is derived from an EMBL/GenBank/DDBJ whole genome shotgun (WGS) entry which is preliminary data.</text>
</comment>
<protein>
    <submittedName>
        <fullName evidence="7">HotDog domain-containing protein</fullName>
    </submittedName>
</protein>
<gene>
    <name evidence="7" type="ORF">DB88DRAFT_479887</name>
</gene>
<dbReference type="InterPro" id="IPR033120">
    <property type="entry name" value="HOTDOG_ACOT"/>
</dbReference>
<dbReference type="EMBL" id="JAODAN010000001">
    <property type="protein sequence ID" value="KAK1927952.1"/>
    <property type="molecule type" value="Genomic_DNA"/>
</dbReference>
<dbReference type="InterPro" id="IPR029069">
    <property type="entry name" value="HotDog_dom_sf"/>
</dbReference>
<evidence type="ECO:0000256" key="1">
    <source>
        <dbReference type="ARBA" id="ARBA00010458"/>
    </source>
</evidence>
<evidence type="ECO:0000313" key="8">
    <source>
        <dbReference type="Proteomes" id="UP001182556"/>
    </source>
</evidence>
<reference evidence="7" key="1">
    <citation type="submission" date="2023-02" db="EMBL/GenBank/DDBJ databases">
        <title>Identification and recombinant expression of a fungal hydrolase from Papiliotrema laurentii that hydrolyzes apple cutin and clears colloidal polyester polyurethane.</title>
        <authorList>
            <consortium name="DOE Joint Genome Institute"/>
            <person name="Roman V.A."/>
            <person name="Bojanowski C."/>
            <person name="Crable B.R."/>
            <person name="Wagner D.N."/>
            <person name="Hung C.S."/>
            <person name="Nadeau L.J."/>
            <person name="Schratz L."/>
            <person name="Haridas S."/>
            <person name="Pangilinan J."/>
            <person name="Lipzen A."/>
            <person name="Na H."/>
            <person name="Yan M."/>
            <person name="Ng V."/>
            <person name="Grigoriev I.V."/>
            <person name="Spatafora J.W."/>
            <person name="Barlow D."/>
            <person name="Biffinger J."/>
            <person name="Kelley-Loughnane N."/>
            <person name="Varaljay V.A."/>
            <person name="Crookes-Goodson W.J."/>
        </authorList>
    </citation>
    <scope>NUCLEOTIDE SEQUENCE</scope>
    <source>
        <strain evidence="7">5307AH</strain>
    </source>
</reference>
<keyword evidence="2" id="KW-0677">Repeat</keyword>
<dbReference type="Proteomes" id="UP001182556">
    <property type="component" value="Unassembled WGS sequence"/>
</dbReference>
<feature type="region of interest" description="Disordered" evidence="5">
    <location>
        <begin position="30"/>
        <end position="50"/>
    </location>
</feature>
<dbReference type="Gene3D" id="3.10.129.10">
    <property type="entry name" value="Hotdog Thioesterase"/>
    <property type="match status" value="2"/>
</dbReference>
<accession>A0AAD9L9Z2</accession>
<keyword evidence="3" id="KW-0378">Hydrolase</keyword>
<evidence type="ECO:0000256" key="5">
    <source>
        <dbReference type="SAM" id="MobiDB-lite"/>
    </source>
</evidence>
<dbReference type="CDD" id="cd03442">
    <property type="entry name" value="BFIT_BACH"/>
    <property type="match status" value="2"/>
</dbReference>
<dbReference type="InterPro" id="IPR006683">
    <property type="entry name" value="Thioestr_dom"/>
</dbReference>
<sequence length="501" mass="56037">MPCLLPARHLVAKTTSFPTRRFLGHPVAQRFNSSASGSRSPSTPTQHALDLRTLDRLVTSISRSSTQTVSPLTMRSLQSPWLSSQTPNLASDAPFETERPVELTQAEQEALLEPRHMSESFTTFELPLASDPALLERYLNASGGLRMGKLLEHLDSLAGAVSYLHCLPTLDVSSPNSAQAIHQASAKAGIYLATASADRLDLFARMNKDNIRDLRFSGFITWTGNSSMEVIVKMEGTCPREKDADGWETLMLGRFTMVCRDSRSQKARRIPALLVETDEEQALWKFGEEHRKRRSETKMMALDKVPPSSEEAKELHDLMLRVQDDKLVEINGEQIVQMKDTESQNIQLMFPQDRNLHGKVFGGILMRLVSTAFELAFTNAALFASKPMRFLSLDQITFRLPVPVGAVLRLTSKVVHTTRPEETPDGEAKAHIMVRAEVEEIDTGSRRETNTFFFTMAAEDGQPIGRTVIPFSYGEAMHYLEGKRRVELGDEMRGLYRGGIQ</sequence>
<evidence type="ECO:0000256" key="3">
    <source>
        <dbReference type="ARBA" id="ARBA00022801"/>
    </source>
</evidence>
<dbReference type="PANTHER" id="PTHR12655">
    <property type="entry name" value="ACYL-COA THIOESTERASE"/>
    <property type="match status" value="1"/>
</dbReference>
<feature type="domain" description="HotDog ACOT-type" evidence="6">
    <location>
        <begin position="120"/>
        <end position="263"/>
    </location>
</feature>
<feature type="domain" description="HotDog ACOT-type" evidence="6">
    <location>
        <begin position="339"/>
        <end position="462"/>
    </location>
</feature>
<evidence type="ECO:0000259" key="6">
    <source>
        <dbReference type="PROSITE" id="PS51770"/>
    </source>
</evidence>
<evidence type="ECO:0000313" key="7">
    <source>
        <dbReference type="EMBL" id="KAK1927952.1"/>
    </source>
</evidence>
<dbReference type="GO" id="GO:0005739">
    <property type="term" value="C:mitochondrion"/>
    <property type="evidence" value="ECO:0007669"/>
    <property type="project" value="TreeGrafter"/>
</dbReference>
<dbReference type="GO" id="GO:0006637">
    <property type="term" value="P:acyl-CoA metabolic process"/>
    <property type="evidence" value="ECO:0007669"/>
    <property type="project" value="TreeGrafter"/>
</dbReference>
<keyword evidence="4" id="KW-0809">Transit peptide</keyword>
<dbReference type="PROSITE" id="PS51770">
    <property type="entry name" value="HOTDOG_ACOT"/>
    <property type="match status" value="2"/>
</dbReference>
<feature type="compositionally biased region" description="Low complexity" evidence="5">
    <location>
        <begin position="33"/>
        <end position="42"/>
    </location>
</feature>
<dbReference type="AlphaFoldDB" id="A0AAD9L9Z2"/>
<dbReference type="PANTHER" id="PTHR12655:SF0">
    <property type="entry name" value="ACYL-COENZYME A THIOESTERASE 9, MITOCHONDRIAL"/>
    <property type="match status" value="1"/>
</dbReference>
<comment type="similarity">
    <text evidence="1">Belongs to the acyl coenzyme A hydrolase family.</text>
</comment>
<evidence type="ECO:0000256" key="4">
    <source>
        <dbReference type="ARBA" id="ARBA00022946"/>
    </source>
</evidence>
<name>A0AAD9L9Z2_PAPLA</name>
<dbReference type="Pfam" id="PF03061">
    <property type="entry name" value="4HBT"/>
    <property type="match status" value="1"/>
</dbReference>
<proteinExistence type="inferred from homology"/>
<organism evidence="7 8">
    <name type="scientific">Papiliotrema laurentii</name>
    <name type="common">Cryptococcus laurentii</name>
    <dbReference type="NCBI Taxonomy" id="5418"/>
    <lineage>
        <taxon>Eukaryota</taxon>
        <taxon>Fungi</taxon>
        <taxon>Dikarya</taxon>
        <taxon>Basidiomycota</taxon>
        <taxon>Agaricomycotina</taxon>
        <taxon>Tremellomycetes</taxon>
        <taxon>Tremellales</taxon>
        <taxon>Rhynchogastremaceae</taxon>
        <taxon>Papiliotrema</taxon>
    </lineage>
</organism>
<evidence type="ECO:0000256" key="2">
    <source>
        <dbReference type="ARBA" id="ARBA00022737"/>
    </source>
</evidence>
<keyword evidence="8" id="KW-1185">Reference proteome</keyword>